<dbReference type="EMBL" id="KN847043">
    <property type="protein sequence ID" value="KIW28577.1"/>
    <property type="molecule type" value="Genomic_DNA"/>
</dbReference>
<accession>A0A0D2ATR1</accession>
<organism evidence="2 3">
    <name type="scientific">Cladophialophora immunda</name>
    <dbReference type="NCBI Taxonomy" id="569365"/>
    <lineage>
        <taxon>Eukaryota</taxon>
        <taxon>Fungi</taxon>
        <taxon>Dikarya</taxon>
        <taxon>Ascomycota</taxon>
        <taxon>Pezizomycotina</taxon>
        <taxon>Eurotiomycetes</taxon>
        <taxon>Chaetothyriomycetidae</taxon>
        <taxon>Chaetothyriales</taxon>
        <taxon>Herpotrichiellaceae</taxon>
        <taxon>Cladophialophora</taxon>
    </lineage>
</organism>
<protein>
    <recommendedName>
        <fullName evidence="4">Transcription factor domain-containing protein</fullName>
    </recommendedName>
</protein>
<name>A0A0D2ATR1_9EURO</name>
<evidence type="ECO:0000313" key="2">
    <source>
        <dbReference type="EMBL" id="KIW28577.1"/>
    </source>
</evidence>
<dbReference type="RefSeq" id="XP_016248793.1">
    <property type="nucleotide sequence ID" value="XM_016395374.1"/>
</dbReference>
<dbReference type="PANTHER" id="PTHR37540:SF10">
    <property type="entry name" value="SIGMA-70 REGION 2 FAMILY PROTEIN"/>
    <property type="match status" value="1"/>
</dbReference>
<dbReference type="PANTHER" id="PTHR37540">
    <property type="entry name" value="TRANSCRIPTION FACTOR (ACR-2), PUTATIVE-RELATED-RELATED"/>
    <property type="match status" value="1"/>
</dbReference>
<evidence type="ECO:0000313" key="3">
    <source>
        <dbReference type="Proteomes" id="UP000054466"/>
    </source>
</evidence>
<dbReference type="HOGENOM" id="CLU_025452_0_0_1"/>
<dbReference type="GeneID" id="27347424"/>
<evidence type="ECO:0008006" key="4">
    <source>
        <dbReference type="Google" id="ProtNLM"/>
    </source>
</evidence>
<feature type="compositionally biased region" description="Basic and acidic residues" evidence="1">
    <location>
        <begin position="15"/>
        <end position="28"/>
    </location>
</feature>
<dbReference type="Proteomes" id="UP000054466">
    <property type="component" value="Unassembled WGS sequence"/>
</dbReference>
<gene>
    <name evidence="2" type="ORF">PV07_08230</name>
</gene>
<dbReference type="AlphaFoldDB" id="A0A0D2ATR1"/>
<dbReference type="OrthoDB" id="4145730at2759"/>
<proteinExistence type="predicted"/>
<evidence type="ECO:0000256" key="1">
    <source>
        <dbReference type="SAM" id="MobiDB-lite"/>
    </source>
</evidence>
<feature type="region of interest" description="Disordered" evidence="1">
    <location>
        <begin position="1"/>
        <end position="98"/>
    </location>
</feature>
<reference evidence="2 3" key="1">
    <citation type="submission" date="2015-01" db="EMBL/GenBank/DDBJ databases">
        <title>The Genome Sequence of Cladophialophora immunda CBS83496.</title>
        <authorList>
            <consortium name="The Broad Institute Genomics Platform"/>
            <person name="Cuomo C."/>
            <person name="de Hoog S."/>
            <person name="Gorbushina A."/>
            <person name="Stielow B."/>
            <person name="Teixiera M."/>
            <person name="Abouelleil A."/>
            <person name="Chapman S.B."/>
            <person name="Priest M."/>
            <person name="Young S.K."/>
            <person name="Wortman J."/>
            <person name="Nusbaum C."/>
            <person name="Birren B."/>
        </authorList>
    </citation>
    <scope>NUCLEOTIDE SEQUENCE [LARGE SCALE GENOMIC DNA]</scope>
    <source>
        <strain evidence="2 3">CBS 83496</strain>
    </source>
</reference>
<dbReference type="VEuPathDB" id="FungiDB:PV07_08230"/>
<keyword evidence="3" id="KW-1185">Reference proteome</keyword>
<sequence>MAKIVFVHDSGPNASRKDRELARSEARSHAARVSHRGRKRPNHPPVPRSQNVQPAGPLLPNATHITPLLHDEETSASDSDASPSSSCSTSSSDTDASIAESAISSSSSILGRGNSDPFEALPIPVNSRTNQILSFLKNVYLPSIYRVGPFDSETSYGSLAARAEWSRLTTALYIESSGLAVFYKYLSIMAAVAPKGSLQEERLRLKGKSSRALRMLIERAPTDHGSILEGAMNLFSAEMFAGDPDEASIHGKMIHSMLKKSFEVGGAGAVSQEMLRRAIYNDVYLAMLHMRRPIFSMDGWVLEYLAPILAPVDEAVEPLKIYMKATLDDSIDTEPAQSLLVVFRLAMAIWFRKHFLPPEFNRATAVQWVFAQTNMIHVRALNHYLDMHDRLDRDAKQLSPLDHHILDLVAQCCLVLGIMYYIPQYSGDPTILDKPILGCTKVVMKQMRQTMLAIFPSLNVLDPDFDPSLLSKHANTYLWALFLGAQAEQTDGDIYLDASSFSLSFMFREFALRMRISSWSEIQQRTSRYVDHEWFDITPHASLWVPQLLEQERGSVAAPELELARTTQRLSFK</sequence>
<feature type="compositionally biased region" description="Low complexity" evidence="1">
    <location>
        <begin position="76"/>
        <end position="98"/>
    </location>
</feature>
<feature type="compositionally biased region" description="Basic residues" evidence="1">
    <location>
        <begin position="29"/>
        <end position="42"/>
    </location>
</feature>